<dbReference type="SUPFAM" id="SSF48452">
    <property type="entry name" value="TPR-like"/>
    <property type="match status" value="1"/>
</dbReference>
<dbReference type="InterPro" id="IPR011990">
    <property type="entry name" value="TPR-like_helical_dom_sf"/>
</dbReference>
<dbReference type="NCBIfam" id="NF047558">
    <property type="entry name" value="TPR_END_plus"/>
    <property type="match status" value="1"/>
</dbReference>
<evidence type="ECO:0000313" key="2">
    <source>
        <dbReference type="Proteomes" id="UP000320176"/>
    </source>
</evidence>
<dbReference type="Gene3D" id="1.25.40.10">
    <property type="entry name" value="Tetratricopeptide repeat domain"/>
    <property type="match status" value="1"/>
</dbReference>
<dbReference type="Proteomes" id="UP000320176">
    <property type="component" value="Unassembled WGS sequence"/>
</dbReference>
<dbReference type="OrthoDB" id="5477554at2"/>
<comment type="caution">
    <text evidence="1">The sequence shown here is derived from an EMBL/GenBank/DDBJ whole genome shotgun (WGS) entry which is preliminary data.</text>
</comment>
<organism evidence="1 2">
    <name type="scientific">Stieleria varia</name>
    <dbReference type="NCBI Taxonomy" id="2528005"/>
    <lineage>
        <taxon>Bacteria</taxon>
        <taxon>Pseudomonadati</taxon>
        <taxon>Planctomycetota</taxon>
        <taxon>Planctomycetia</taxon>
        <taxon>Pirellulales</taxon>
        <taxon>Pirellulaceae</taxon>
        <taxon>Stieleria</taxon>
    </lineage>
</organism>
<sequence length="324" mass="36690">MAYLSPGGANRSAADAHRLAERGMRHIETALKRQDDSFTGELEKAIDAFKRSLAIQPDNPTVFYHYGFACFMMLDVVEETGQRIEMADEAIRRFKQLMVIEEDQHLMDLLGGVLFRRGTLADSPEERLKYFEDSIDHLQRLLACEPEDEELRGKTWVSLALCHAHRAVNSSPDAKRAGFLTAVDCFEKGIELDGLDLSMRYNYANALMDVGKWTDDPGEKMQWFERSLEVHRDSVTQLDVINDPMIEVVSDEVMTAIQTGTAEDFRYNYACLLSLMGQPDRAIGVLREIIAENPQRVADVINDPDFESLHESSDYQELIADGTT</sequence>
<dbReference type="EMBL" id="SJPN01000004">
    <property type="protein sequence ID" value="TWU02148.1"/>
    <property type="molecule type" value="Genomic_DNA"/>
</dbReference>
<name>A0A5C6ARG1_9BACT</name>
<dbReference type="RefSeq" id="WP_146520527.1">
    <property type="nucleotide sequence ID" value="NZ_CP151726.1"/>
</dbReference>
<proteinExistence type="predicted"/>
<accession>A0A5C6ARG1</accession>
<reference evidence="1 2" key="1">
    <citation type="submission" date="2019-02" db="EMBL/GenBank/DDBJ databases">
        <title>Deep-cultivation of Planctomycetes and their phenomic and genomic characterization uncovers novel biology.</title>
        <authorList>
            <person name="Wiegand S."/>
            <person name="Jogler M."/>
            <person name="Boedeker C."/>
            <person name="Pinto D."/>
            <person name="Vollmers J."/>
            <person name="Rivas-Marin E."/>
            <person name="Kohn T."/>
            <person name="Peeters S.H."/>
            <person name="Heuer A."/>
            <person name="Rast P."/>
            <person name="Oberbeckmann S."/>
            <person name="Bunk B."/>
            <person name="Jeske O."/>
            <person name="Meyerdierks A."/>
            <person name="Storesund J.E."/>
            <person name="Kallscheuer N."/>
            <person name="Luecker S."/>
            <person name="Lage O.M."/>
            <person name="Pohl T."/>
            <person name="Merkel B.J."/>
            <person name="Hornburger P."/>
            <person name="Mueller R.-W."/>
            <person name="Bruemmer F."/>
            <person name="Labrenz M."/>
            <person name="Spormann A.M."/>
            <person name="Op Den Camp H."/>
            <person name="Overmann J."/>
            <person name="Amann R."/>
            <person name="Jetten M.S.M."/>
            <person name="Mascher T."/>
            <person name="Medema M.H."/>
            <person name="Devos D.P."/>
            <person name="Kaster A.-K."/>
            <person name="Ovreas L."/>
            <person name="Rohde M."/>
            <person name="Galperin M.Y."/>
            <person name="Jogler C."/>
        </authorList>
    </citation>
    <scope>NUCLEOTIDE SEQUENCE [LARGE SCALE GENOMIC DNA]</scope>
    <source>
        <strain evidence="1 2">Pla52n</strain>
    </source>
</reference>
<dbReference type="AlphaFoldDB" id="A0A5C6ARG1"/>
<evidence type="ECO:0000313" key="1">
    <source>
        <dbReference type="EMBL" id="TWU02148.1"/>
    </source>
</evidence>
<keyword evidence="2" id="KW-1185">Reference proteome</keyword>
<protein>
    <submittedName>
        <fullName evidence="1">Tetratricopeptide repeat protein</fullName>
    </submittedName>
</protein>
<gene>
    <name evidence="1" type="ORF">Pla52n_31970</name>
</gene>